<dbReference type="FunFam" id="3.40.50.1970:FF:000007">
    <property type="entry name" value="Pentafunctional AROM polypeptide"/>
    <property type="match status" value="1"/>
</dbReference>
<dbReference type="GO" id="GO:0003856">
    <property type="term" value="F:3-dehydroquinate synthase activity"/>
    <property type="evidence" value="ECO:0007669"/>
    <property type="project" value="UniProtKB-UniRule"/>
</dbReference>
<evidence type="ECO:0000313" key="20">
    <source>
        <dbReference type="Proteomes" id="UP000031552"/>
    </source>
</evidence>
<keyword evidence="16" id="KW-0028">Amino-acid biosynthesis</keyword>
<keyword evidence="11 16" id="KW-0547">Nucleotide-binding</keyword>
<comment type="cofactor">
    <cofactor evidence="16">
        <name>Co(2+)</name>
        <dbReference type="ChEBI" id="CHEBI:48828"/>
    </cofactor>
    <cofactor evidence="16">
        <name>Zn(2+)</name>
        <dbReference type="ChEBI" id="CHEBI:29105"/>
    </cofactor>
    <text evidence="16">Binds 1 divalent metal cation per subunit. Can use either Co(2+) or Zn(2+).</text>
</comment>
<dbReference type="GO" id="GO:0005737">
    <property type="term" value="C:cytoplasm"/>
    <property type="evidence" value="ECO:0007669"/>
    <property type="project" value="UniProtKB-SubCell"/>
</dbReference>
<evidence type="ECO:0000256" key="13">
    <source>
        <dbReference type="ARBA" id="ARBA00023027"/>
    </source>
</evidence>
<comment type="similarity">
    <text evidence="7 16">Belongs to the sugar phosphate cyclases superfamily. Dehydroquinate synthase family.</text>
</comment>
<dbReference type="Pfam" id="PF01761">
    <property type="entry name" value="DHQ_synthase"/>
    <property type="match status" value="1"/>
</dbReference>
<organism evidence="19 20">
    <name type="scientific">Candidatus Criblamydia sequanensis CRIB-18</name>
    <dbReference type="NCBI Taxonomy" id="1437425"/>
    <lineage>
        <taxon>Bacteria</taxon>
        <taxon>Pseudomonadati</taxon>
        <taxon>Chlamydiota</taxon>
        <taxon>Chlamydiia</taxon>
        <taxon>Parachlamydiales</taxon>
        <taxon>Candidatus Criblamydiaceae</taxon>
        <taxon>Candidatus Criblamydia</taxon>
    </lineage>
</organism>
<comment type="function">
    <text evidence="4 16">Catalyzes the conversion of 3-deoxy-D-arabino-heptulosonate 7-phosphate (DAHP) to dehydroquinate (DHQ).</text>
</comment>
<comment type="pathway">
    <text evidence="6 16">Metabolic intermediate biosynthesis; chorismate biosynthesis; chorismate from D-erythrose 4-phosphate and phosphoenolpyruvate: step 2/7.</text>
</comment>
<evidence type="ECO:0000256" key="6">
    <source>
        <dbReference type="ARBA" id="ARBA00004661"/>
    </source>
</evidence>
<keyword evidence="16" id="KW-0057">Aromatic amino acid biosynthesis</keyword>
<feature type="binding site" evidence="16">
    <location>
        <position position="186"/>
    </location>
    <ligand>
        <name>Zn(2+)</name>
        <dbReference type="ChEBI" id="CHEBI:29105"/>
    </ligand>
</feature>
<evidence type="ECO:0000256" key="3">
    <source>
        <dbReference type="ARBA" id="ARBA00001947"/>
    </source>
</evidence>
<dbReference type="STRING" id="1437425.CSEC_2079"/>
<proteinExistence type="inferred from homology"/>
<accession>A0A090D2S2</accession>
<dbReference type="PIRSF" id="PIRSF001455">
    <property type="entry name" value="DHQ_synth"/>
    <property type="match status" value="1"/>
</dbReference>
<feature type="binding site" evidence="16">
    <location>
        <begin position="131"/>
        <end position="132"/>
    </location>
    <ligand>
        <name>NAD(+)</name>
        <dbReference type="ChEBI" id="CHEBI:57540"/>
    </ligand>
</feature>
<keyword evidence="12 16" id="KW-0862">Zinc</keyword>
<keyword evidence="14 16" id="KW-0456">Lyase</keyword>
<feature type="binding site" evidence="16">
    <location>
        <position position="265"/>
    </location>
    <ligand>
        <name>Zn(2+)</name>
        <dbReference type="ChEBI" id="CHEBI:29105"/>
    </ligand>
</feature>
<dbReference type="RefSeq" id="WP_041018435.1">
    <property type="nucleotide sequence ID" value="NZ_CCEJ010000010.1"/>
</dbReference>
<dbReference type="Proteomes" id="UP000031552">
    <property type="component" value="Unassembled WGS sequence"/>
</dbReference>
<comment type="cofactor">
    <cofactor evidence="2 16">
        <name>NAD(+)</name>
        <dbReference type="ChEBI" id="CHEBI:57540"/>
    </cofactor>
</comment>
<keyword evidence="10 16" id="KW-0479">Metal-binding</keyword>
<comment type="subcellular location">
    <subcellularLocation>
        <location evidence="5 16">Cytoplasm</location>
    </subcellularLocation>
</comment>
<feature type="binding site" evidence="16">
    <location>
        <begin position="107"/>
        <end position="111"/>
    </location>
    <ligand>
        <name>NAD(+)</name>
        <dbReference type="ChEBI" id="CHEBI:57540"/>
    </ligand>
</feature>
<reference evidence="19" key="1">
    <citation type="submission" date="2013-12" db="EMBL/GenBank/DDBJ databases">
        <authorList>
            <person name="Linke B."/>
        </authorList>
    </citation>
    <scope>NUCLEOTIDE SEQUENCE [LARGE SCALE GENOMIC DNA]</scope>
    <source>
        <strain evidence="19">CRIB-18</strain>
    </source>
</reference>
<evidence type="ECO:0000256" key="14">
    <source>
        <dbReference type="ARBA" id="ARBA00023239"/>
    </source>
</evidence>
<evidence type="ECO:0000259" key="18">
    <source>
        <dbReference type="Pfam" id="PF24621"/>
    </source>
</evidence>
<dbReference type="PANTHER" id="PTHR43622:SF1">
    <property type="entry name" value="3-DEHYDROQUINATE SYNTHASE"/>
    <property type="match status" value="1"/>
</dbReference>
<comment type="caution">
    <text evidence="19">The sequence shown here is derived from an EMBL/GenBank/DDBJ whole genome shotgun (WGS) entry which is preliminary data.</text>
</comment>
<dbReference type="eggNOG" id="COG0337">
    <property type="taxonomic scope" value="Bacteria"/>
</dbReference>
<dbReference type="InterPro" id="IPR056179">
    <property type="entry name" value="DHQS_C"/>
</dbReference>
<feature type="binding site" evidence="16">
    <location>
        <begin position="73"/>
        <end position="78"/>
    </location>
    <ligand>
        <name>NAD(+)</name>
        <dbReference type="ChEBI" id="CHEBI:57540"/>
    </ligand>
</feature>
<keyword evidence="15 16" id="KW-0170">Cobalt</keyword>
<feature type="domain" description="3-dehydroquinate synthase N-terminal" evidence="17">
    <location>
        <begin position="70"/>
        <end position="181"/>
    </location>
</feature>
<dbReference type="InterPro" id="IPR030960">
    <property type="entry name" value="DHQS/DOIS_N"/>
</dbReference>
<evidence type="ECO:0000256" key="5">
    <source>
        <dbReference type="ARBA" id="ARBA00004496"/>
    </source>
</evidence>
<evidence type="ECO:0000259" key="17">
    <source>
        <dbReference type="Pfam" id="PF01761"/>
    </source>
</evidence>
<dbReference type="GO" id="GO:0008652">
    <property type="term" value="P:amino acid biosynthetic process"/>
    <property type="evidence" value="ECO:0007669"/>
    <property type="project" value="UniProtKB-KW"/>
</dbReference>
<dbReference type="GO" id="GO:0000166">
    <property type="term" value="F:nucleotide binding"/>
    <property type="evidence" value="ECO:0007669"/>
    <property type="project" value="UniProtKB-KW"/>
</dbReference>
<evidence type="ECO:0000256" key="7">
    <source>
        <dbReference type="ARBA" id="ARBA00005412"/>
    </source>
</evidence>
<keyword evidence="16" id="KW-0963">Cytoplasm</keyword>
<dbReference type="GO" id="GO:0046872">
    <property type="term" value="F:metal ion binding"/>
    <property type="evidence" value="ECO:0007669"/>
    <property type="project" value="UniProtKB-KW"/>
</dbReference>
<comment type="catalytic activity">
    <reaction evidence="1 16">
        <text>7-phospho-2-dehydro-3-deoxy-D-arabino-heptonate = 3-dehydroquinate + phosphate</text>
        <dbReference type="Rhea" id="RHEA:21968"/>
        <dbReference type="ChEBI" id="CHEBI:32364"/>
        <dbReference type="ChEBI" id="CHEBI:43474"/>
        <dbReference type="ChEBI" id="CHEBI:58394"/>
        <dbReference type="EC" id="4.2.3.4"/>
    </reaction>
</comment>
<dbReference type="UniPathway" id="UPA00053">
    <property type="reaction ID" value="UER00085"/>
</dbReference>
<evidence type="ECO:0000256" key="1">
    <source>
        <dbReference type="ARBA" id="ARBA00001393"/>
    </source>
</evidence>
<feature type="domain" description="3-dehydroquinate synthase C-terminal" evidence="18">
    <location>
        <begin position="183"/>
        <end position="326"/>
    </location>
</feature>
<evidence type="ECO:0000256" key="16">
    <source>
        <dbReference type="HAMAP-Rule" id="MF_00110"/>
    </source>
</evidence>
<dbReference type="SUPFAM" id="SSF56796">
    <property type="entry name" value="Dehydroquinate synthase-like"/>
    <property type="match status" value="1"/>
</dbReference>
<keyword evidence="13 16" id="KW-0520">NAD</keyword>
<evidence type="ECO:0000256" key="15">
    <source>
        <dbReference type="ARBA" id="ARBA00023285"/>
    </source>
</evidence>
<evidence type="ECO:0000256" key="8">
    <source>
        <dbReference type="ARBA" id="ARBA00013031"/>
    </source>
</evidence>
<protein>
    <recommendedName>
        <fullName evidence="9 16">3-dehydroquinate synthase</fullName>
        <shortName evidence="16">DHQS</shortName>
        <ecNumber evidence="8 16">4.2.3.4</ecNumber>
    </recommendedName>
</protein>
<keyword evidence="20" id="KW-1185">Reference proteome</keyword>
<dbReference type="Gene3D" id="3.40.50.1970">
    <property type="match status" value="1"/>
</dbReference>
<dbReference type="AlphaFoldDB" id="A0A090D2S2"/>
<comment type="caution">
    <text evidence="16">Lacks conserved residue(s) required for the propagation of feature annotation.</text>
</comment>
<dbReference type="GO" id="GO:0009073">
    <property type="term" value="P:aromatic amino acid family biosynthetic process"/>
    <property type="evidence" value="ECO:0007669"/>
    <property type="project" value="UniProtKB-KW"/>
</dbReference>
<evidence type="ECO:0000256" key="9">
    <source>
        <dbReference type="ARBA" id="ARBA00017684"/>
    </source>
</evidence>
<dbReference type="InterPro" id="IPR050071">
    <property type="entry name" value="Dehydroquinate_synthase"/>
</dbReference>
<dbReference type="CDD" id="cd08195">
    <property type="entry name" value="DHQS"/>
    <property type="match status" value="1"/>
</dbReference>
<sequence length="372" mass="41540">MTKKIQCQIPQFQESYEIEIGTDLLKEQADYLKNAGLRVAIITDDNVEILYGKKLKEDLLQSGLDAYLFSFSSGESHKTRATKELLENRLLENGLGKDTCIIALGGGVVTDVSGYLAATYCRGLPLVMIPTSLLGMVDASIGGKTGVNVPQGKNMIGCIYQPKKVILDLNVLKSLPKKEYINGFVEIIKHGVIADYRLFCHLENNAEALLAKDSALLEQVIFESCRIKKEIVEQDEKEKGKRSLLNFGHTVGHALENLTNHALSHGEAVAIGLIVESYLSLQMGKLDQNSFDRIKKILVQYGLPLRFPSQVAIDDIVKTMILDKKSRNGEPRFILIEEIGSPLSSEDNYCFPVEKMLFKKTLEWMNHDFCCH</sequence>
<evidence type="ECO:0000256" key="11">
    <source>
        <dbReference type="ARBA" id="ARBA00022741"/>
    </source>
</evidence>
<reference evidence="19" key="2">
    <citation type="submission" date="2014-09" db="EMBL/GenBank/DDBJ databases">
        <title>Criblamydia sequanensis harbors a mega-plasmid encoding arsenite resistance.</title>
        <authorList>
            <person name="Bertelli C."/>
            <person name="Goesmann A."/>
            <person name="Greub G."/>
        </authorList>
    </citation>
    <scope>NUCLEOTIDE SEQUENCE [LARGE SCALE GENOMIC DNA]</scope>
    <source>
        <strain evidence="19">CRIB-18</strain>
    </source>
</reference>
<dbReference type="PANTHER" id="PTHR43622">
    <property type="entry name" value="3-DEHYDROQUINATE SYNTHASE"/>
    <property type="match status" value="1"/>
</dbReference>
<dbReference type="InterPro" id="IPR016037">
    <property type="entry name" value="DHQ_synth_AroB"/>
</dbReference>
<dbReference type="EMBL" id="CCEJ010000010">
    <property type="protein sequence ID" value="CDR34885.1"/>
    <property type="molecule type" value="Genomic_DNA"/>
</dbReference>
<evidence type="ECO:0000313" key="19">
    <source>
        <dbReference type="EMBL" id="CDR34885.1"/>
    </source>
</evidence>
<dbReference type="EC" id="4.2.3.4" evidence="8 16"/>
<evidence type="ECO:0000256" key="12">
    <source>
        <dbReference type="ARBA" id="ARBA00022833"/>
    </source>
</evidence>
<feature type="binding site" evidence="16">
    <location>
        <position position="249"/>
    </location>
    <ligand>
        <name>Zn(2+)</name>
        <dbReference type="ChEBI" id="CHEBI:29105"/>
    </ligand>
</feature>
<dbReference type="OrthoDB" id="9806583at2"/>
<evidence type="ECO:0000256" key="4">
    <source>
        <dbReference type="ARBA" id="ARBA00003485"/>
    </source>
</evidence>
<evidence type="ECO:0000256" key="10">
    <source>
        <dbReference type="ARBA" id="ARBA00022723"/>
    </source>
</evidence>
<name>A0A090D2S2_9BACT</name>
<dbReference type="GO" id="GO:0009423">
    <property type="term" value="P:chorismate biosynthetic process"/>
    <property type="evidence" value="ECO:0007669"/>
    <property type="project" value="UniProtKB-UniRule"/>
</dbReference>
<feature type="binding site" evidence="16">
    <location>
        <position position="144"/>
    </location>
    <ligand>
        <name>NAD(+)</name>
        <dbReference type="ChEBI" id="CHEBI:57540"/>
    </ligand>
</feature>
<comment type="cofactor">
    <cofactor evidence="3">
        <name>Zn(2+)</name>
        <dbReference type="ChEBI" id="CHEBI:29105"/>
    </cofactor>
</comment>
<gene>
    <name evidence="16 19" type="primary">aroB</name>
    <name evidence="19" type="ORF">CSEC_2079</name>
</gene>
<evidence type="ECO:0000256" key="2">
    <source>
        <dbReference type="ARBA" id="ARBA00001911"/>
    </source>
</evidence>
<dbReference type="NCBIfam" id="TIGR01357">
    <property type="entry name" value="aroB"/>
    <property type="match status" value="1"/>
</dbReference>
<feature type="binding site" evidence="16">
    <location>
        <position position="153"/>
    </location>
    <ligand>
        <name>NAD(+)</name>
        <dbReference type="ChEBI" id="CHEBI:57540"/>
    </ligand>
</feature>
<dbReference type="InterPro" id="IPR030963">
    <property type="entry name" value="DHQ_synth_fam"/>
</dbReference>
<dbReference type="Pfam" id="PF24621">
    <property type="entry name" value="DHQS_C"/>
    <property type="match status" value="1"/>
</dbReference>
<dbReference type="Gene3D" id="1.20.1090.10">
    <property type="entry name" value="Dehydroquinate synthase-like - alpha domain"/>
    <property type="match status" value="1"/>
</dbReference>
<dbReference type="HAMAP" id="MF_00110">
    <property type="entry name" value="DHQ_synthase"/>
    <property type="match status" value="1"/>
</dbReference>